<keyword evidence="5 15" id="KW-0812">Transmembrane</keyword>
<keyword evidence="7 15" id="KW-1133">Transmembrane helix</keyword>
<feature type="coiled-coil region" evidence="13">
    <location>
        <begin position="191"/>
        <end position="225"/>
    </location>
</feature>
<dbReference type="AlphaFoldDB" id="A0A0D2IQ02"/>
<dbReference type="Proteomes" id="UP000053617">
    <property type="component" value="Unassembled WGS sequence"/>
</dbReference>
<dbReference type="Gene3D" id="1.20.120.350">
    <property type="entry name" value="Voltage-gated potassium channels. Chain C"/>
    <property type="match status" value="1"/>
</dbReference>
<keyword evidence="9" id="KW-0406">Ion transport</keyword>
<evidence type="ECO:0000256" key="7">
    <source>
        <dbReference type="ARBA" id="ARBA00022989"/>
    </source>
</evidence>
<feature type="region of interest" description="Disordered" evidence="14">
    <location>
        <begin position="1"/>
        <end position="22"/>
    </location>
</feature>
<feature type="transmembrane region" description="Helical" evidence="15">
    <location>
        <begin position="71"/>
        <end position="94"/>
    </location>
</feature>
<evidence type="ECO:0000256" key="9">
    <source>
        <dbReference type="ARBA" id="ARBA00023065"/>
    </source>
</evidence>
<keyword evidence="10 15" id="KW-0472">Membrane</keyword>
<dbReference type="GO" id="GO:0030171">
    <property type="term" value="F:voltage-gated proton channel activity"/>
    <property type="evidence" value="ECO:0007669"/>
    <property type="project" value="InterPro"/>
</dbReference>
<evidence type="ECO:0000256" key="1">
    <source>
        <dbReference type="ARBA" id="ARBA00004651"/>
    </source>
</evidence>
<evidence type="ECO:0000256" key="13">
    <source>
        <dbReference type="SAM" id="Coils"/>
    </source>
</evidence>
<dbReference type="InterPro" id="IPR031846">
    <property type="entry name" value="Hvcn1"/>
</dbReference>
<evidence type="ECO:0000256" key="12">
    <source>
        <dbReference type="ARBA" id="ARBA00031989"/>
    </source>
</evidence>
<evidence type="ECO:0000256" key="3">
    <source>
        <dbReference type="ARBA" id="ARBA00022448"/>
    </source>
</evidence>
<protein>
    <recommendedName>
        <fullName evidence="2">Voltage-gated hydrogen channel 1</fullName>
    </recommendedName>
    <alternativeName>
        <fullName evidence="12">Hydrogen voltage-gated channel 1</fullName>
    </alternativeName>
</protein>
<name>A0A0D2IQ02_9EURO</name>
<keyword evidence="18" id="KW-1185">Reference proteome</keyword>
<keyword evidence="3" id="KW-0813">Transport</keyword>
<dbReference type="GO" id="GO:0005886">
    <property type="term" value="C:plasma membrane"/>
    <property type="evidence" value="ECO:0007669"/>
    <property type="project" value="UniProtKB-SubCell"/>
</dbReference>
<dbReference type="RefSeq" id="XP_013275095.1">
    <property type="nucleotide sequence ID" value="XM_013419641.1"/>
</dbReference>
<dbReference type="EMBL" id="KN847476">
    <property type="protein sequence ID" value="KIX07959.1"/>
    <property type="molecule type" value="Genomic_DNA"/>
</dbReference>
<evidence type="ECO:0000256" key="15">
    <source>
        <dbReference type="SAM" id="Phobius"/>
    </source>
</evidence>
<reference evidence="17 18" key="1">
    <citation type="submission" date="2015-01" db="EMBL/GenBank/DDBJ databases">
        <title>The Genome Sequence of Rhinocladiella mackenzie CBS 650.93.</title>
        <authorList>
            <consortium name="The Broad Institute Genomics Platform"/>
            <person name="Cuomo C."/>
            <person name="de Hoog S."/>
            <person name="Gorbushina A."/>
            <person name="Stielow B."/>
            <person name="Teixiera M."/>
            <person name="Abouelleil A."/>
            <person name="Chapman S.B."/>
            <person name="Priest M."/>
            <person name="Young S.K."/>
            <person name="Wortman J."/>
            <person name="Nusbaum C."/>
            <person name="Birren B."/>
        </authorList>
    </citation>
    <scope>NUCLEOTIDE SEQUENCE [LARGE SCALE GENOMIC DNA]</scope>
    <source>
        <strain evidence="17 18">CBS 650.93</strain>
    </source>
</reference>
<proteinExistence type="predicted"/>
<feature type="transmembrane region" description="Helical" evidence="15">
    <location>
        <begin position="146"/>
        <end position="164"/>
    </location>
</feature>
<evidence type="ECO:0000313" key="17">
    <source>
        <dbReference type="EMBL" id="KIX07959.1"/>
    </source>
</evidence>
<evidence type="ECO:0000256" key="8">
    <source>
        <dbReference type="ARBA" id="ARBA00023054"/>
    </source>
</evidence>
<evidence type="ECO:0000256" key="2">
    <source>
        <dbReference type="ARBA" id="ARBA00015897"/>
    </source>
</evidence>
<evidence type="ECO:0000256" key="14">
    <source>
        <dbReference type="SAM" id="MobiDB-lite"/>
    </source>
</evidence>
<evidence type="ECO:0000256" key="6">
    <source>
        <dbReference type="ARBA" id="ARBA00022882"/>
    </source>
</evidence>
<organism evidence="17 18">
    <name type="scientific">Rhinocladiella mackenziei CBS 650.93</name>
    <dbReference type="NCBI Taxonomy" id="1442369"/>
    <lineage>
        <taxon>Eukaryota</taxon>
        <taxon>Fungi</taxon>
        <taxon>Dikarya</taxon>
        <taxon>Ascomycota</taxon>
        <taxon>Pezizomycotina</taxon>
        <taxon>Eurotiomycetes</taxon>
        <taxon>Chaetothyriomycetidae</taxon>
        <taxon>Chaetothyriales</taxon>
        <taxon>Herpotrichiellaceae</taxon>
        <taxon>Rhinocladiella</taxon>
    </lineage>
</organism>
<dbReference type="GeneID" id="25290684"/>
<sequence>MTDGDPETQPSQSNDNEHTPFLSSDRRYLSSLRNSYDLIGTYILQIHGEDSFVWRLRHQLQRFLSSKWGHYFVILLVSADISCIFADFLISLHICDHSSDKDFNRRAWQKADDVLDYVSLAFSCVFMLELLSSVFAFGFNYFQSKFHIFDALVIVAAFIVDVLLRGPIEEAGSLVVVGRLWRVFKIMEEFSSGAEDELAEMQTRIDELQRQKDRVVKQNQELRLRLQYVHSNQDGNEAAGG</sequence>
<dbReference type="OrthoDB" id="427456at2759"/>
<dbReference type="GO" id="GO:0034702">
    <property type="term" value="C:monoatomic ion channel complex"/>
    <property type="evidence" value="ECO:0007669"/>
    <property type="project" value="UniProtKB-KW"/>
</dbReference>
<evidence type="ECO:0000256" key="10">
    <source>
        <dbReference type="ARBA" id="ARBA00023136"/>
    </source>
</evidence>
<evidence type="ECO:0000256" key="5">
    <source>
        <dbReference type="ARBA" id="ARBA00022692"/>
    </source>
</evidence>
<dbReference type="PANTHER" id="PTHR46480">
    <property type="entry name" value="F20B24.22"/>
    <property type="match status" value="1"/>
</dbReference>
<comment type="subcellular location">
    <subcellularLocation>
        <location evidence="1">Cell membrane</location>
        <topology evidence="1">Multi-pass membrane protein</topology>
    </subcellularLocation>
</comment>
<feature type="transmembrane region" description="Helical" evidence="15">
    <location>
        <begin position="114"/>
        <end position="140"/>
    </location>
</feature>
<dbReference type="Pfam" id="PF00520">
    <property type="entry name" value="Ion_trans"/>
    <property type="match status" value="1"/>
</dbReference>
<evidence type="ECO:0000259" key="16">
    <source>
        <dbReference type="Pfam" id="PF00520"/>
    </source>
</evidence>
<evidence type="ECO:0000313" key="18">
    <source>
        <dbReference type="Proteomes" id="UP000053617"/>
    </source>
</evidence>
<dbReference type="InterPro" id="IPR027359">
    <property type="entry name" value="Volt_channel_dom_sf"/>
</dbReference>
<keyword evidence="11" id="KW-0407">Ion channel</keyword>
<dbReference type="VEuPathDB" id="FungiDB:Z518_02613"/>
<keyword evidence="8 13" id="KW-0175">Coiled coil</keyword>
<accession>A0A0D2IQ02</accession>
<keyword evidence="6" id="KW-0851">Voltage-gated channel</keyword>
<evidence type="ECO:0000256" key="11">
    <source>
        <dbReference type="ARBA" id="ARBA00023303"/>
    </source>
</evidence>
<dbReference type="HOGENOM" id="CLU_076372_1_2_1"/>
<evidence type="ECO:0000256" key="4">
    <source>
        <dbReference type="ARBA" id="ARBA00022475"/>
    </source>
</evidence>
<gene>
    <name evidence="17" type="ORF">Z518_02613</name>
</gene>
<dbReference type="PANTHER" id="PTHR46480:SF1">
    <property type="entry name" value="VOLTAGE-GATED HYDROGEN CHANNEL 1"/>
    <property type="match status" value="1"/>
</dbReference>
<feature type="domain" description="Ion transport" evidence="16">
    <location>
        <begin position="68"/>
        <end position="191"/>
    </location>
</feature>
<keyword evidence="4" id="KW-1003">Cell membrane</keyword>
<dbReference type="InterPro" id="IPR005821">
    <property type="entry name" value="Ion_trans_dom"/>
</dbReference>
<dbReference type="STRING" id="1442369.A0A0D2IQ02"/>